<evidence type="ECO:0000313" key="2">
    <source>
        <dbReference type="EMBL" id="CBY33808.1"/>
    </source>
</evidence>
<dbReference type="PANTHER" id="PTHR14363:SF17">
    <property type="entry name" value="HEPARANASE-LIKE PROTEIN 3"/>
    <property type="match status" value="1"/>
</dbReference>
<comment type="similarity">
    <text evidence="1">Belongs to the glycosyl hydrolase 79 family.</text>
</comment>
<evidence type="ECO:0000256" key="1">
    <source>
        <dbReference type="ARBA" id="ARBA00009800"/>
    </source>
</evidence>
<sequence length="375" mass="43513">MRNFSKLRINGKLRKFSKLRIYFQNCEKLRKCEFIFSIAKNCEIANLFSKLRKIAKLPLIKLEGKEDLFYGFELGNEVWGIKTGDAHFTPAQAAKDYALLRKELDEVFGKGKMKILTLSGNWEYVFMTEFIEKFSDWDGVAWHWYPLGAGRSDEVIPNVNDENFTLTEIRERLELVNLWQRQHGRDKELWMGETGGAFNSGQNTTTNRFMSHRWYLDQLGIFAQYRHDAYCRQTLIGGNYGLLQRSEGVNSINPDFWGTVLFNSLMGRYVHEVKHSGDEKLHIYAHKNDENQFVLLAINFNREKSVQIEAINGLADLHVVFWEMTSPDDQSSTVILNGNELPKANTVDITEMWEVKNLPIEIAAKSYAFIRLVLN</sequence>
<dbReference type="GO" id="GO:0004566">
    <property type="term" value="F:beta-glucuronidase activity"/>
    <property type="evidence" value="ECO:0007669"/>
    <property type="project" value="TreeGrafter"/>
</dbReference>
<gene>
    <name evidence="2" type="ORF">GSOID_T00021757001</name>
</gene>
<dbReference type="SUPFAM" id="SSF51445">
    <property type="entry name" value="(Trans)glycosidases"/>
    <property type="match status" value="1"/>
</dbReference>
<accession>E4YE58</accession>
<dbReference type="EMBL" id="FN654449">
    <property type="protein sequence ID" value="CBY33808.1"/>
    <property type="molecule type" value="Genomic_DNA"/>
</dbReference>
<dbReference type="PANTHER" id="PTHR14363">
    <property type="entry name" value="HEPARANASE-RELATED"/>
    <property type="match status" value="1"/>
</dbReference>
<dbReference type="GO" id="GO:0016020">
    <property type="term" value="C:membrane"/>
    <property type="evidence" value="ECO:0007669"/>
    <property type="project" value="InterPro"/>
</dbReference>
<dbReference type="InterPro" id="IPR005199">
    <property type="entry name" value="Glyco_hydro_79"/>
</dbReference>
<dbReference type="InterPro" id="IPR017853">
    <property type="entry name" value="GH"/>
</dbReference>
<protein>
    <submittedName>
        <fullName evidence="2">Uncharacterized protein</fullName>
    </submittedName>
</protein>
<name>E4YE58_OIKDI</name>
<dbReference type="Proteomes" id="UP000011014">
    <property type="component" value="Unassembled WGS sequence"/>
</dbReference>
<proteinExistence type="inferred from homology"/>
<reference evidence="2" key="1">
    <citation type="journal article" date="2010" name="Science">
        <title>Plasticity of animal genome architecture unmasked by rapid evolution of a pelagic tunicate.</title>
        <authorList>
            <person name="Denoeud F."/>
            <person name="Henriet S."/>
            <person name="Mungpakdee S."/>
            <person name="Aury J.M."/>
            <person name="Da Silva C."/>
            <person name="Brinkmann H."/>
            <person name="Mikhaleva J."/>
            <person name="Olsen L.C."/>
            <person name="Jubin C."/>
            <person name="Canestro C."/>
            <person name="Bouquet J.M."/>
            <person name="Danks G."/>
            <person name="Poulain J."/>
            <person name="Campsteijn C."/>
            <person name="Adamski M."/>
            <person name="Cross I."/>
            <person name="Yadetie F."/>
            <person name="Muffato M."/>
            <person name="Louis A."/>
            <person name="Butcher S."/>
            <person name="Tsagkogeorga G."/>
            <person name="Konrad A."/>
            <person name="Singh S."/>
            <person name="Jensen M.F."/>
            <person name="Cong E.H."/>
            <person name="Eikeseth-Otteraa H."/>
            <person name="Noel B."/>
            <person name="Anthouard V."/>
            <person name="Porcel B.M."/>
            <person name="Kachouri-Lafond R."/>
            <person name="Nishino A."/>
            <person name="Ugolini M."/>
            <person name="Chourrout P."/>
            <person name="Nishida H."/>
            <person name="Aasland R."/>
            <person name="Huzurbazar S."/>
            <person name="Westhof E."/>
            <person name="Delsuc F."/>
            <person name="Lehrach H."/>
            <person name="Reinhardt R."/>
            <person name="Weissenbach J."/>
            <person name="Roy S.W."/>
            <person name="Artiguenave F."/>
            <person name="Postlethwait J.H."/>
            <person name="Manak J.R."/>
            <person name="Thompson E.M."/>
            <person name="Jaillon O."/>
            <person name="Du Pasquier L."/>
            <person name="Boudinot P."/>
            <person name="Liberles D.A."/>
            <person name="Volff J.N."/>
            <person name="Philippe H."/>
            <person name="Lenhard B."/>
            <person name="Roest Crollius H."/>
            <person name="Wincker P."/>
            <person name="Chourrout D."/>
        </authorList>
    </citation>
    <scope>NUCLEOTIDE SEQUENCE [LARGE SCALE GENOMIC DNA]</scope>
</reference>
<dbReference type="Gene3D" id="3.20.20.80">
    <property type="entry name" value="Glycosidases"/>
    <property type="match status" value="1"/>
</dbReference>
<dbReference type="AlphaFoldDB" id="E4YE58"/>
<organism evidence="2">
    <name type="scientific">Oikopleura dioica</name>
    <name type="common">Tunicate</name>
    <dbReference type="NCBI Taxonomy" id="34765"/>
    <lineage>
        <taxon>Eukaryota</taxon>
        <taxon>Metazoa</taxon>
        <taxon>Chordata</taxon>
        <taxon>Tunicata</taxon>
        <taxon>Appendicularia</taxon>
        <taxon>Copelata</taxon>
        <taxon>Oikopleuridae</taxon>
        <taxon>Oikopleura</taxon>
    </lineage>
</organism>
<dbReference type="Pfam" id="PF03662">
    <property type="entry name" value="Glyco_hydro_79n"/>
    <property type="match status" value="1"/>
</dbReference>